<dbReference type="WBParaSite" id="DME_0000331801-mRNA-1">
    <property type="protein sequence ID" value="DME_0000331801-mRNA-1"/>
    <property type="gene ID" value="DME_0000331801"/>
</dbReference>
<dbReference type="STRING" id="318479.A0A0N4U8F2"/>
<sequence length="425" mass="49251">SAQFKKTINSVALEEDRTEDQVPDITGTENIDIMTTSMDEIDDLPVIEEEQVKLNKVQSDVPVEVATAEEPEPTEKVGKEPEPFELEEPLTPKHPIEMDMVDDDEQKHEGEIEEIFTDAISNEAASTPQTPIEGKPLEKLFLKNDSFRQRGPPPRLPTYSSFSSHTPVETDSYKQISPWVQNNVHKYRSEYTAMPKYMPTSTLLSQFDDIVRSGPFSMNLYSANRLLERSRSRTRERRSAMRSQRSASNYYRYMSNYATAPIRTRDYSTPPLSAYSRPPSRSGSFISFMEYSGAKQYELSRDASRSSIYNGLLLFLLSYISRSNLDLFYDSGRLSRVDSYVKSLDNQYDRNMPSSYGIYRSTSRSYLPYDYKPINGYKTYTPTYINNTEPTRFNNYAQQINRNVRSMYEVRSFFIFLKFESVIYF</sequence>
<name>A0A0N4U8F2_DRAME</name>
<evidence type="ECO:0000256" key="1">
    <source>
        <dbReference type="SAM" id="MobiDB-lite"/>
    </source>
</evidence>
<dbReference type="Proteomes" id="UP000038040">
    <property type="component" value="Unplaced"/>
</dbReference>
<feature type="compositionally biased region" description="Basic and acidic residues" evidence="1">
    <location>
        <begin position="73"/>
        <end position="82"/>
    </location>
</feature>
<dbReference type="OrthoDB" id="5875849at2759"/>
<reference evidence="5" key="1">
    <citation type="submission" date="2017-02" db="UniProtKB">
        <authorList>
            <consortium name="WormBaseParasite"/>
        </authorList>
    </citation>
    <scope>IDENTIFICATION</scope>
</reference>
<keyword evidence="4" id="KW-1185">Reference proteome</keyword>
<accession>A0A0N4U8F2</accession>
<dbReference type="Proteomes" id="UP000274756">
    <property type="component" value="Unassembled WGS sequence"/>
</dbReference>
<protein>
    <submittedName>
        <fullName evidence="5">Serine/threonine-protein kinase kinx panstrongylus lignarius</fullName>
    </submittedName>
</protein>
<dbReference type="AlphaFoldDB" id="A0A0N4U8F2"/>
<proteinExistence type="predicted"/>
<evidence type="ECO:0000313" key="4">
    <source>
        <dbReference type="Proteomes" id="UP000274756"/>
    </source>
</evidence>
<evidence type="ECO:0000313" key="5">
    <source>
        <dbReference type="WBParaSite" id="DME_0000331801-mRNA-1"/>
    </source>
</evidence>
<organism evidence="3 5">
    <name type="scientific">Dracunculus medinensis</name>
    <name type="common">Guinea worm</name>
    <dbReference type="NCBI Taxonomy" id="318479"/>
    <lineage>
        <taxon>Eukaryota</taxon>
        <taxon>Metazoa</taxon>
        <taxon>Ecdysozoa</taxon>
        <taxon>Nematoda</taxon>
        <taxon>Chromadorea</taxon>
        <taxon>Rhabditida</taxon>
        <taxon>Spirurina</taxon>
        <taxon>Dracunculoidea</taxon>
        <taxon>Dracunculidae</taxon>
        <taxon>Dracunculus</taxon>
    </lineage>
</organism>
<feature type="region of interest" description="Disordered" evidence="1">
    <location>
        <begin position="63"/>
        <end position="89"/>
    </location>
</feature>
<reference evidence="2 4" key="2">
    <citation type="submission" date="2018-11" db="EMBL/GenBank/DDBJ databases">
        <authorList>
            <consortium name="Pathogen Informatics"/>
        </authorList>
    </citation>
    <scope>NUCLEOTIDE SEQUENCE [LARGE SCALE GENOMIC DNA]</scope>
</reference>
<dbReference type="EMBL" id="UYYG01001160">
    <property type="protein sequence ID" value="VDN57504.1"/>
    <property type="molecule type" value="Genomic_DNA"/>
</dbReference>
<gene>
    <name evidence="2" type="ORF">DME_LOCUS7477</name>
</gene>
<evidence type="ECO:0000313" key="3">
    <source>
        <dbReference type="Proteomes" id="UP000038040"/>
    </source>
</evidence>
<evidence type="ECO:0000313" key="2">
    <source>
        <dbReference type="EMBL" id="VDN57504.1"/>
    </source>
</evidence>